<dbReference type="GO" id="GO:0016705">
    <property type="term" value="F:oxidoreductase activity, acting on paired donors, with incorporation or reduction of molecular oxygen"/>
    <property type="evidence" value="ECO:0007669"/>
    <property type="project" value="InterPro"/>
</dbReference>
<evidence type="ECO:0000256" key="5">
    <source>
        <dbReference type="ARBA" id="ARBA00022723"/>
    </source>
</evidence>
<keyword evidence="5 9" id="KW-0479">Metal-binding</keyword>
<dbReference type="AlphaFoldDB" id="A0A0C2X2Y0"/>
<evidence type="ECO:0000256" key="3">
    <source>
        <dbReference type="ARBA" id="ARBA00010617"/>
    </source>
</evidence>
<dbReference type="HOGENOM" id="CLU_001570_20_0_1"/>
<evidence type="ECO:0000256" key="1">
    <source>
        <dbReference type="ARBA" id="ARBA00001971"/>
    </source>
</evidence>
<evidence type="ECO:0000256" key="10">
    <source>
        <dbReference type="RuleBase" id="RU000461"/>
    </source>
</evidence>
<dbReference type="PANTHER" id="PTHR46300">
    <property type="entry name" value="P450, PUTATIVE (EUROFUNG)-RELATED-RELATED"/>
    <property type="match status" value="1"/>
</dbReference>
<sequence>MTVHPVEQQRAQQEIDQVIGSDRLPTFADRSSLPYVEALYREVLRWRPIAPLSVAHATDVDDVYKGYYIPKGSMVFANVWAISRDETKYPEPEEFRPERFFNEDGSLNDDAIGYVFGFGRRICPGQHMADLVVWLMITSVLAMFNISKDKDEDGNVIEVDASIDSFTDSYTSHSLPFKCAIAPRSQLAETLVRDTADVALQKLNA</sequence>
<accession>A0A0C2X2Y0</accession>
<dbReference type="Gene3D" id="1.10.630.10">
    <property type="entry name" value="Cytochrome P450"/>
    <property type="match status" value="1"/>
</dbReference>
<evidence type="ECO:0000256" key="2">
    <source>
        <dbReference type="ARBA" id="ARBA00005179"/>
    </source>
</evidence>
<dbReference type="GO" id="GO:0020037">
    <property type="term" value="F:heme binding"/>
    <property type="evidence" value="ECO:0007669"/>
    <property type="project" value="InterPro"/>
</dbReference>
<dbReference type="InterPro" id="IPR001128">
    <property type="entry name" value="Cyt_P450"/>
</dbReference>
<evidence type="ECO:0000256" key="6">
    <source>
        <dbReference type="ARBA" id="ARBA00023002"/>
    </source>
</evidence>
<feature type="binding site" description="axial binding residue" evidence="9">
    <location>
        <position position="123"/>
    </location>
    <ligand>
        <name>heme</name>
        <dbReference type="ChEBI" id="CHEBI:30413"/>
    </ligand>
    <ligandPart>
        <name>Fe</name>
        <dbReference type="ChEBI" id="CHEBI:18248"/>
    </ligandPart>
</feature>
<name>A0A0C2X2Y0_AMAMK</name>
<gene>
    <name evidence="11" type="ORF">M378DRAFT_164944</name>
</gene>
<dbReference type="InterPro" id="IPR050364">
    <property type="entry name" value="Cytochrome_P450_fung"/>
</dbReference>
<dbReference type="GO" id="GO:0004497">
    <property type="term" value="F:monooxygenase activity"/>
    <property type="evidence" value="ECO:0007669"/>
    <property type="project" value="UniProtKB-KW"/>
</dbReference>
<dbReference type="InParanoid" id="A0A0C2X2Y0"/>
<dbReference type="InterPro" id="IPR036396">
    <property type="entry name" value="Cyt_P450_sf"/>
</dbReference>
<dbReference type="PRINTS" id="PR00463">
    <property type="entry name" value="EP450I"/>
</dbReference>
<dbReference type="Pfam" id="PF00067">
    <property type="entry name" value="p450"/>
    <property type="match status" value="1"/>
</dbReference>
<evidence type="ECO:0008006" key="13">
    <source>
        <dbReference type="Google" id="ProtNLM"/>
    </source>
</evidence>
<evidence type="ECO:0000256" key="8">
    <source>
        <dbReference type="ARBA" id="ARBA00023033"/>
    </source>
</evidence>
<dbReference type="PANTHER" id="PTHR46300:SF5">
    <property type="entry name" value="CYTOCHROME P450"/>
    <property type="match status" value="1"/>
</dbReference>
<dbReference type="OrthoDB" id="3934656at2759"/>
<reference evidence="11 12" key="1">
    <citation type="submission" date="2014-04" db="EMBL/GenBank/DDBJ databases">
        <title>Evolutionary Origins and Diversification of the Mycorrhizal Mutualists.</title>
        <authorList>
            <consortium name="DOE Joint Genome Institute"/>
            <consortium name="Mycorrhizal Genomics Consortium"/>
            <person name="Kohler A."/>
            <person name="Kuo A."/>
            <person name="Nagy L.G."/>
            <person name="Floudas D."/>
            <person name="Copeland A."/>
            <person name="Barry K.W."/>
            <person name="Cichocki N."/>
            <person name="Veneault-Fourrey C."/>
            <person name="LaButti K."/>
            <person name="Lindquist E.A."/>
            <person name="Lipzen A."/>
            <person name="Lundell T."/>
            <person name="Morin E."/>
            <person name="Murat C."/>
            <person name="Riley R."/>
            <person name="Ohm R."/>
            <person name="Sun H."/>
            <person name="Tunlid A."/>
            <person name="Henrissat B."/>
            <person name="Grigoriev I.V."/>
            <person name="Hibbett D.S."/>
            <person name="Martin F."/>
        </authorList>
    </citation>
    <scope>NUCLEOTIDE SEQUENCE [LARGE SCALE GENOMIC DNA]</scope>
    <source>
        <strain evidence="11 12">Koide BX008</strain>
    </source>
</reference>
<dbReference type="InterPro" id="IPR017972">
    <property type="entry name" value="Cyt_P450_CS"/>
</dbReference>
<dbReference type="PROSITE" id="PS00086">
    <property type="entry name" value="CYTOCHROME_P450"/>
    <property type="match status" value="1"/>
</dbReference>
<keyword evidence="6 10" id="KW-0560">Oxidoreductase</keyword>
<evidence type="ECO:0000256" key="4">
    <source>
        <dbReference type="ARBA" id="ARBA00022617"/>
    </source>
</evidence>
<comment type="similarity">
    <text evidence="3 10">Belongs to the cytochrome P450 family.</text>
</comment>
<evidence type="ECO:0000313" key="12">
    <source>
        <dbReference type="Proteomes" id="UP000054549"/>
    </source>
</evidence>
<dbReference type="EMBL" id="KN818263">
    <property type="protein sequence ID" value="KIL63063.1"/>
    <property type="molecule type" value="Genomic_DNA"/>
</dbReference>
<keyword evidence="7 9" id="KW-0408">Iron</keyword>
<dbReference type="PRINTS" id="PR00385">
    <property type="entry name" value="P450"/>
</dbReference>
<dbReference type="Proteomes" id="UP000054549">
    <property type="component" value="Unassembled WGS sequence"/>
</dbReference>
<keyword evidence="8 10" id="KW-0503">Monooxygenase</keyword>
<organism evidence="11 12">
    <name type="scientific">Amanita muscaria (strain Koide BX008)</name>
    <dbReference type="NCBI Taxonomy" id="946122"/>
    <lineage>
        <taxon>Eukaryota</taxon>
        <taxon>Fungi</taxon>
        <taxon>Dikarya</taxon>
        <taxon>Basidiomycota</taxon>
        <taxon>Agaricomycotina</taxon>
        <taxon>Agaricomycetes</taxon>
        <taxon>Agaricomycetidae</taxon>
        <taxon>Agaricales</taxon>
        <taxon>Pluteineae</taxon>
        <taxon>Amanitaceae</taxon>
        <taxon>Amanita</taxon>
    </lineage>
</organism>
<dbReference type="GO" id="GO:0005506">
    <property type="term" value="F:iron ion binding"/>
    <property type="evidence" value="ECO:0007669"/>
    <property type="project" value="InterPro"/>
</dbReference>
<proteinExistence type="inferred from homology"/>
<comment type="cofactor">
    <cofactor evidence="1 9">
        <name>heme</name>
        <dbReference type="ChEBI" id="CHEBI:30413"/>
    </cofactor>
</comment>
<keyword evidence="4 9" id="KW-0349">Heme</keyword>
<dbReference type="SUPFAM" id="SSF48264">
    <property type="entry name" value="Cytochrome P450"/>
    <property type="match status" value="1"/>
</dbReference>
<comment type="pathway">
    <text evidence="2">Secondary metabolite biosynthesis.</text>
</comment>
<dbReference type="InterPro" id="IPR002401">
    <property type="entry name" value="Cyt_P450_E_grp-I"/>
</dbReference>
<protein>
    <recommendedName>
        <fullName evidence="13">Cytochrome P450</fullName>
    </recommendedName>
</protein>
<evidence type="ECO:0000256" key="9">
    <source>
        <dbReference type="PIRSR" id="PIRSR602401-1"/>
    </source>
</evidence>
<dbReference type="STRING" id="946122.A0A0C2X2Y0"/>
<evidence type="ECO:0000256" key="7">
    <source>
        <dbReference type="ARBA" id="ARBA00023004"/>
    </source>
</evidence>
<evidence type="ECO:0000313" key="11">
    <source>
        <dbReference type="EMBL" id="KIL63063.1"/>
    </source>
</evidence>
<keyword evidence="12" id="KW-1185">Reference proteome</keyword>